<feature type="compositionally biased region" description="Acidic residues" evidence="6">
    <location>
        <begin position="35"/>
        <end position="46"/>
    </location>
</feature>
<dbReference type="Proteomes" id="UP000095283">
    <property type="component" value="Unplaced"/>
</dbReference>
<keyword evidence="4 7" id="KW-1133">Transmembrane helix</keyword>
<dbReference type="InterPro" id="IPR050970">
    <property type="entry name" value="Cl_channel_volt-gated"/>
</dbReference>
<sequence length="226" mass="25059">MSATRALKAAPDLSSVMSDVKRSLLDMSPGGKAEGEEDDPSEDEIVESEETFSEFCTRQARNVVHFLVEDWCLSALLGIVTAVLSVGMDVAIEQLQHAHVVLYDRFLQISGYLAFSSWVLHVVLFTTLSAIFCQIISKQAVGSGIPEVKVIMHGFKMENYLTLRTLIAKMVGLTLAMGGGLPIGKEVGTKWKKNYRIGFIHLVLIIALWKSVPVHLQPYNYPFLFL</sequence>
<feature type="transmembrane region" description="Helical" evidence="7">
    <location>
        <begin position="195"/>
        <end position="216"/>
    </location>
</feature>
<evidence type="ECO:0000313" key="9">
    <source>
        <dbReference type="WBParaSite" id="Hba_14314"/>
    </source>
</evidence>
<evidence type="ECO:0000256" key="7">
    <source>
        <dbReference type="SAM" id="Phobius"/>
    </source>
</evidence>
<feature type="transmembrane region" description="Helical" evidence="7">
    <location>
        <begin position="166"/>
        <end position="183"/>
    </location>
</feature>
<dbReference type="Pfam" id="PF00654">
    <property type="entry name" value="Voltage_CLC"/>
    <property type="match status" value="1"/>
</dbReference>
<feature type="region of interest" description="Disordered" evidence="6">
    <location>
        <begin position="23"/>
        <end position="46"/>
    </location>
</feature>
<keyword evidence="3" id="KW-0677">Repeat</keyword>
<dbReference type="WBParaSite" id="Hba_14314">
    <property type="protein sequence ID" value="Hba_14314"/>
    <property type="gene ID" value="Hba_14314"/>
</dbReference>
<organism evidence="8 9">
    <name type="scientific">Heterorhabditis bacteriophora</name>
    <name type="common">Entomopathogenic nematode worm</name>
    <dbReference type="NCBI Taxonomy" id="37862"/>
    <lineage>
        <taxon>Eukaryota</taxon>
        <taxon>Metazoa</taxon>
        <taxon>Ecdysozoa</taxon>
        <taxon>Nematoda</taxon>
        <taxon>Chromadorea</taxon>
        <taxon>Rhabditida</taxon>
        <taxon>Rhabditina</taxon>
        <taxon>Rhabditomorpha</taxon>
        <taxon>Strongyloidea</taxon>
        <taxon>Heterorhabditidae</taxon>
        <taxon>Heterorhabditis</taxon>
    </lineage>
</organism>
<reference evidence="9" key="1">
    <citation type="submission" date="2016-11" db="UniProtKB">
        <authorList>
            <consortium name="WormBaseParasite"/>
        </authorList>
    </citation>
    <scope>IDENTIFICATION</scope>
</reference>
<evidence type="ECO:0000256" key="6">
    <source>
        <dbReference type="SAM" id="MobiDB-lite"/>
    </source>
</evidence>
<protein>
    <submittedName>
        <fullName evidence="9">Chloride channel protein 1-like</fullName>
    </submittedName>
</protein>
<dbReference type="PANTHER" id="PTHR45720">
    <property type="entry name" value="CHLORIDE CHANNEL PROTEIN 2"/>
    <property type="match status" value="1"/>
</dbReference>
<dbReference type="Gene3D" id="1.10.3080.10">
    <property type="entry name" value="Clc chloride channel"/>
    <property type="match status" value="1"/>
</dbReference>
<dbReference type="AlphaFoldDB" id="A0A1I7XAC5"/>
<feature type="transmembrane region" description="Helical" evidence="7">
    <location>
        <begin position="112"/>
        <end position="137"/>
    </location>
</feature>
<name>A0A1I7XAC5_HETBA</name>
<accession>A0A1I7XAC5</accession>
<keyword evidence="2 7" id="KW-0812">Transmembrane</keyword>
<proteinExistence type="predicted"/>
<dbReference type="InterPro" id="IPR001807">
    <property type="entry name" value="ClC"/>
</dbReference>
<dbReference type="GO" id="GO:0005886">
    <property type="term" value="C:plasma membrane"/>
    <property type="evidence" value="ECO:0007669"/>
    <property type="project" value="TreeGrafter"/>
</dbReference>
<dbReference type="SUPFAM" id="SSF81340">
    <property type="entry name" value="Clc chloride channel"/>
    <property type="match status" value="1"/>
</dbReference>
<evidence type="ECO:0000256" key="4">
    <source>
        <dbReference type="ARBA" id="ARBA00022989"/>
    </source>
</evidence>
<keyword evidence="8" id="KW-1185">Reference proteome</keyword>
<evidence type="ECO:0000256" key="5">
    <source>
        <dbReference type="ARBA" id="ARBA00023136"/>
    </source>
</evidence>
<dbReference type="InterPro" id="IPR014743">
    <property type="entry name" value="Cl-channel_core"/>
</dbReference>
<comment type="subcellular location">
    <subcellularLocation>
        <location evidence="1">Membrane</location>
        <topology evidence="1">Multi-pass membrane protein</topology>
    </subcellularLocation>
</comment>
<dbReference type="GO" id="GO:0005247">
    <property type="term" value="F:voltage-gated chloride channel activity"/>
    <property type="evidence" value="ECO:0007669"/>
    <property type="project" value="TreeGrafter"/>
</dbReference>
<evidence type="ECO:0000256" key="2">
    <source>
        <dbReference type="ARBA" id="ARBA00022692"/>
    </source>
</evidence>
<keyword evidence="5 7" id="KW-0472">Membrane</keyword>
<evidence type="ECO:0000313" key="8">
    <source>
        <dbReference type="Proteomes" id="UP000095283"/>
    </source>
</evidence>
<dbReference type="PRINTS" id="PR00762">
    <property type="entry name" value="CLCHANNEL"/>
</dbReference>
<dbReference type="PANTHER" id="PTHR45720:SF15">
    <property type="entry name" value="CHLORIDE CHANNEL PROTEIN"/>
    <property type="match status" value="1"/>
</dbReference>
<evidence type="ECO:0000256" key="3">
    <source>
        <dbReference type="ARBA" id="ARBA00022737"/>
    </source>
</evidence>
<evidence type="ECO:0000256" key="1">
    <source>
        <dbReference type="ARBA" id="ARBA00004141"/>
    </source>
</evidence>